<accession>T0BKF1</accession>
<dbReference type="KEGG" id="aaco:K1I37_15555"/>
<gene>
    <name evidence="7" type="ORF">K1I37_15555</name>
</gene>
<comment type="subcellular location">
    <subcellularLocation>
        <location evidence="1">Membrane</location>
        <topology evidence="1">Multi-pass membrane protein</topology>
    </subcellularLocation>
</comment>
<evidence type="ECO:0000256" key="3">
    <source>
        <dbReference type="ARBA" id="ARBA00022692"/>
    </source>
</evidence>
<keyword evidence="2" id="KW-0813">Transport</keyword>
<evidence type="ECO:0000256" key="2">
    <source>
        <dbReference type="ARBA" id="ARBA00022448"/>
    </source>
</evidence>
<keyword evidence="4" id="KW-0029">Amino-acid transport</keyword>
<dbReference type="Proteomes" id="UP000829401">
    <property type="component" value="Chromosome"/>
</dbReference>
<keyword evidence="6" id="KW-0472">Membrane</keyword>
<dbReference type="GO" id="GO:0015171">
    <property type="term" value="F:amino acid transmembrane transporter activity"/>
    <property type="evidence" value="ECO:0007669"/>
    <property type="project" value="TreeGrafter"/>
</dbReference>
<evidence type="ECO:0000313" key="8">
    <source>
        <dbReference type="Proteomes" id="UP000829401"/>
    </source>
</evidence>
<proteinExistence type="predicted"/>
<dbReference type="FunFam" id="1.20.1740.10:FF:000001">
    <property type="entry name" value="Amino acid permease"/>
    <property type="match status" value="1"/>
</dbReference>
<dbReference type="PANTHER" id="PTHR43341:SF1">
    <property type="entry name" value="GENERAL AMINO-ACID PERMEASE GAP1"/>
    <property type="match status" value="1"/>
</dbReference>
<reference evidence="8" key="1">
    <citation type="journal article" date="2022" name="G3 (Bethesda)">
        <title>Unveiling the complete genome sequence of Alicyclobacillus acidoterrestris DSM 3922T, a taint-producing strain.</title>
        <authorList>
            <person name="Leonardo I.C."/>
            <person name="Barreto Crespo M.T."/>
            <person name="Gaspar F.B."/>
        </authorList>
    </citation>
    <scope>NUCLEOTIDE SEQUENCE [LARGE SCALE GENOMIC DNA]</scope>
    <source>
        <strain evidence="8">DSM 3922</strain>
    </source>
</reference>
<dbReference type="OrthoDB" id="9780162at2"/>
<keyword evidence="3" id="KW-0812">Transmembrane</keyword>
<keyword evidence="8" id="KW-1185">Reference proteome</keyword>
<evidence type="ECO:0000256" key="6">
    <source>
        <dbReference type="ARBA" id="ARBA00023136"/>
    </source>
</evidence>
<dbReference type="Gene3D" id="1.20.1740.10">
    <property type="entry name" value="Amino acid/polyamine transporter I"/>
    <property type="match status" value="1"/>
</dbReference>
<dbReference type="AlphaFoldDB" id="T0BKF1"/>
<keyword evidence="5" id="KW-1133">Transmembrane helix</keyword>
<sequence>MLAIGGAIGTGLFVASGSSISTAGPGGALLAYVIVGIMVYFVMTGLGEMATFLPVAGSFETYASRFVDESFGFALGWNYWFNWAVTLPAELSAGALVMKYWFPHSPSILWSGIFLLILLLLNIISVKGYGEGEYWFASIKVATILIFIVMGLLMIVGILGGHSVGFTHFNTGGSPFHGGATAIFSTVLVAGFAFQGTEVIGLAAGESENPAKTIPKAIHQVFWRILIFYILAIFVIGMLIPYTDPNLLKTGVNNIAISPFTLVFKRAGFAFAAAVMNAIILTAVLSAGNSAVYASSRMLFALSRQGKAPKFLGKVNRRGVPVYALFVTLALGLVSFSSSLFGNGIVYTWMVNASGLSGFIAWLGISICHYRFRQAYLAQGRDLSDLKYKAKWYPFGTILAFVLCLVVVVGQDYSGFTGGHIDWHSVVATYIGIPLFVILWLGYKFIKKTKVVPLQQCDLESLQ</sequence>
<dbReference type="InterPro" id="IPR004841">
    <property type="entry name" value="AA-permease/SLC12A_dom"/>
</dbReference>
<evidence type="ECO:0000313" key="7">
    <source>
        <dbReference type="EMBL" id="UNO50913.1"/>
    </source>
</evidence>
<dbReference type="GO" id="GO:0016020">
    <property type="term" value="C:membrane"/>
    <property type="evidence" value="ECO:0007669"/>
    <property type="project" value="UniProtKB-SubCell"/>
</dbReference>
<accession>A0A9E6ZK56</accession>
<protein>
    <submittedName>
        <fullName evidence="7">Amino acid permease</fullName>
    </submittedName>
</protein>
<dbReference type="RefSeq" id="WP_021298594.1">
    <property type="nucleotide sequence ID" value="NZ_AURB01000198.1"/>
</dbReference>
<organism evidence="7 8">
    <name type="scientific">Alicyclobacillus acidoterrestris (strain ATCC 49025 / DSM 3922 / CIP 106132 / NCIMB 13137 / GD3B)</name>
    <dbReference type="NCBI Taxonomy" id="1356854"/>
    <lineage>
        <taxon>Bacteria</taxon>
        <taxon>Bacillati</taxon>
        <taxon>Bacillota</taxon>
        <taxon>Bacilli</taxon>
        <taxon>Bacillales</taxon>
        <taxon>Alicyclobacillaceae</taxon>
        <taxon>Alicyclobacillus</taxon>
    </lineage>
</organism>
<dbReference type="InterPro" id="IPR004840">
    <property type="entry name" value="Amino_acid_permease_CS"/>
</dbReference>
<dbReference type="PROSITE" id="PS00218">
    <property type="entry name" value="AMINO_ACID_PERMEASE_1"/>
    <property type="match status" value="1"/>
</dbReference>
<evidence type="ECO:0000256" key="4">
    <source>
        <dbReference type="ARBA" id="ARBA00022970"/>
    </source>
</evidence>
<name>T0BKF1_ALIAG</name>
<dbReference type="PANTHER" id="PTHR43341">
    <property type="entry name" value="AMINO ACID PERMEASE"/>
    <property type="match status" value="1"/>
</dbReference>
<dbReference type="PIRSF" id="PIRSF006060">
    <property type="entry name" value="AA_transporter"/>
    <property type="match status" value="1"/>
</dbReference>
<dbReference type="InterPro" id="IPR050524">
    <property type="entry name" value="APC_YAT"/>
</dbReference>
<evidence type="ECO:0000256" key="1">
    <source>
        <dbReference type="ARBA" id="ARBA00004141"/>
    </source>
</evidence>
<dbReference type="EMBL" id="CP080467">
    <property type="protein sequence ID" value="UNO50913.1"/>
    <property type="molecule type" value="Genomic_DNA"/>
</dbReference>
<dbReference type="Pfam" id="PF00324">
    <property type="entry name" value="AA_permease"/>
    <property type="match status" value="1"/>
</dbReference>
<dbReference type="eggNOG" id="COG0833">
    <property type="taxonomic scope" value="Bacteria"/>
</dbReference>
<evidence type="ECO:0000256" key="5">
    <source>
        <dbReference type="ARBA" id="ARBA00022989"/>
    </source>
</evidence>